<protein>
    <submittedName>
        <fullName evidence="5">PfkB domain protein</fullName>
    </submittedName>
</protein>
<evidence type="ECO:0000259" key="4">
    <source>
        <dbReference type="Pfam" id="PF00294"/>
    </source>
</evidence>
<evidence type="ECO:0000313" key="6">
    <source>
        <dbReference type="Proteomes" id="UP000006546"/>
    </source>
</evidence>
<accession>F4LNX6</accession>
<evidence type="ECO:0000256" key="3">
    <source>
        <dbReference type="ARBA" id="ARBA00022777"/>
    </source>
</evidence>
<name>F4LNX6_TREBD</name>
<dbReference type="PANTHER" id="PTHR43320:SF2">
    <property type="entry name" value="2-DEHYDRO-3-DEOXYGLUCONOKINASE_2-DEHYDRO-3-DEOXYGALACTONOKINASE"/>
    <property type="match status" value="1"/>
</dbReference>
<proteinExistence type="inferred from homology"/>
<evidence type="ECO:0000256" key="1">
    <source>
        <dbReference type="ARBA" id="ARBA00010688"/>
    </source>
</evidence>
<dbReference type="Pfam" id="PF00294">
    <property type="entry name" value="PfkB"/>
    <property type="match status" value="1"/>
</dbReference>
<dbReference type="HOGENOM" id="CLU_027634_0_1_12"/>
<evidence type="ECO:0000313" key="5">
    <source>
        <dbReference type="EMBL" id="AEE17953.1"/>
    </source>
</evidence>
<reference evidence="6" key="1">
    <citation type="submission" date="2011-04" db="EMBL/GenBank/DDBJ databases">
        <title>The complete genome of Treponema brennaborense DSM 12168.</title>
        <authorList>
            <person name="Lucas S."/>
            <person name="Han J."/>
            <person name="Lapidus A."/>
            <person name="Bruce D."/>
            <person name="Goodwin L."/>
            <person name="Pitluck S."/>
            <person name="Peters L."/>
            <person name="Kyrpides N."/>
            <person name="Mavromatis K."/>
            <person name="Ivanova N."/>
            <person name="Mikhailova N."/>
            <person name="Pagani I."/>
            <person name="Teshima H."/>
            <person name="Detter J.C."/>
            <person name="Tapia R."/>
            <person name="Han C."/>
            <person name="Land M."/>
            <person name="Hauser L."/>
            <person name="Markowitz V."/>
            <person name="Cheng J.-F."/>
            <person name="Hugenholtz P."/>
            <person name="Woyke T."/>
            <person name="Wu D."/>
            <person name="Gronow S."/>
            <person name="Wellnitz S."/>
            <person name="Brambilla E."/>
            <person name="Klenk H.-P."/>
            <person name="Eisen J.A."/>
        </authorList>
    </citation>
    <scope>NUCLEOTIDE SEQUENCE [LARGE SCALE GENOMIC DNA]</scope>
    <source>
        <strain evidence="6">DSM 12168 / CIP 105900 / DD5/3</strain>
    </source>
</reference>
<dbReference type="Proteomes" id="UP000006546">
    <property type="component" value="Chromosome"/>
</dbReference>
<keyword evidence="3" id="KW-0418">Kinase</keyword>
<keyword evidence="2" id="KW-0808">Transferase</keyword>
<sequence length="340" mass="37070">MKKVVTFGELMLRLAPQGYYRFQQVDSFGATFGGGEANVAVSLANYGYDACFVTKLPKHAIGQSAVNSLRRYGVNTAHIARGGDRVGIYYLEKGASQRGSVCIYDRAHSAIQEASSADFNWEEIFKGAEWFHFTGITPALGQNMVNVCLEACKAAKKAGVKISCDLNYRGKLWTREQARTAMTELCKYVDVCISNEEDAKDVFGIEAANSDIYGGKLDKEGYKSVAKQLADTFGFEKVAITLRTSISANDNDWAALLFDGTDYCFSKEYHMHIVDRVGGGDSFGGGLIYALLEGKSTQDAVEFAVAASCLKHTIEGDYNMVTVDEVEKLAAGNASGRVQR</sequence>
<dbReference type="KEGG" id="tbe:Trebr_2549"/>
<dbReference type="EMBL" id="CP002696">
    <property type="protein sequence ID" value="AEE17953.1"/>
    <property type="molecule type" value="Genomic_DNA"/>
</dbReference>
<dbReference type="InterPro" id="IPR011611">
    <property type="entry name" value="PfkB_dom"/>
</dbReference>
<feature type="domain" description="Carbohydrate kinase PfkB" evidence="4">
    <location>
        <begin position="1"/>
        <end position="318"/>
    </location>
</feature>
<gene>
    <name evidence="5" type="ordered locus">Trebr_2549</name>
</gene>
<dbReference type="AlphaFoldDB" id="F4LNX6"/>
<dbReference type="RefSeq" id="WP_013759654.1">
    <property type="nucleotide sequence ID" value="NC_015500.1"/>
</dbReference>
<dbReference type="Gene3D" id="3.40.1190.20">
    <property type="match status" value="1"/>
</dbReference>
<dbReference type="GO" id="GO:0016301">
    <property type="term" value="F:kinase activity"/>
    <property type="evidence" value="ECO:0007669"/>
    <property type="project" value="UniProtKB-KW"/>
</dbReference>
<dbReference type="InterPro" id="IPR029056">
    <property type="entry name" value="Ribokinase-like"/>
</dbReference>
<dbReference type="eggNOG" id="COG0524">
    <property type="taxonomic scope" value="Bacteria"/>
</dbReference>
<dbReference type="PANTHER" id="PTHR43320">
    <property type="entry name" value="SUGAR KINASE"/>
    <property type="match status" value="1"/>
</dbReference>
<comment type="similarity">
    <text evidence="1">Belongs to the carbohydrate kinase PfkB family.</text>
</comment>
<evidence type="ECO:0000256" key="2">
    <source>
        <dbReference type="ARBA" id="ARBA00022679"/>
    </source>
</evidence>
<dbReference type="CDD" id="cd01166">
    <property type="entry name" value="KdgK"/>
    <property type="match status" value="1"/>
</dbReference>
<keyword evidence="6" id="KW-1185">Reference proteome</keyword>
<dbReference type="OrthoDB" id="9813569at2"/>
<organism evidence="5 6">
    <name type="scientific">Treponema brennaborense (strain DSM 12168 / CIP 105900 / DD5/3)</name>
    <dbReference type="NCBI Taxonomy" id="906968"/>
    <lineage>
        <taxon>Bacteria</taxon>
        <taxon>Pseudomonadati</taxon>
        <taxon>Spirochaetota</taxon>
        <taxon>Spirochaetia</taxon>
        <taxon>Spirochaetales</taxon>
        <taxon>Treponemataceae</taxon>
        <taxon>Treponema</taxon>
    </lineage>
</organism>
<dbReference type="STRING" id="906968.Trebr_2549"/>
<dbReference type="InterPro" id="IPR052700">
    <property type="entry name" value="Carb_kinase_PfkB-like"/>
</dbReference>
<dbReference type="SUPFAM" id="SSF53613">
    <property type="entry name" value="Ribokinase-like"/>
    <property type="match status" value="1"/>
</dbReference>